<accession>A0ABX8BUG6</accession>
<organism evidence="2 3">
    <name type="scientific">Nocardiopsis changdeensis</name>
    <dbReference type="NCBI Taxonomy" id="2831969"/>
    <lineage>
        <taxon>Bacteria</taxon>
        <taxon>Bacillati</taxon>
        <taxon>Actinomycetota</taxon>
        <taxon>Actinomycetes</taxon>
        <taxon>Streptosporangiales</taxon>
        <taxon>Nocardiopsidaceae</taxon>
        <taxon>Nocardiopsis</taxon>
    </lineage>
</organism>
<sequence length="139" mass="14792">MTTMTVGPITDTDRTDATATVHALQDAFNTNDPHALGALYTDHASWTNAAGTRLDGRTQITAFAEKAMTGPLTDSRARYDIVKLLSLSPDLIAANVHQTPVDTTGHPAPGPHGRALYILARTPYGWRIAAGQNTAIDPT</sequence>
<dbReference type="InterPro" id="IPR027843">
    <property type="entry name" value="DUF4440"/>
</dbReference>
<proteinExistence type="predicted"/>
<name>A0ABX8BUG6_9ACTN</name>
<dbReference type="Proteomes" id="UP000676079">
    <property type="component" value="Chromosome"/>
</dbReference>
<evidence type="ECO:0000313" key="2">
    <source>
        <dbReference type="EMBL" id="QUX25647.1"/>
    </source>
</evidence>
<dbReference type="InterPro" id="IPR011944">
    <property type="entry name" value="Steroid_delta5-4_isomerase"/>
</dbReference>
<dbReference type="SUPFAM" id="SSF54427">
    <property type="entry name" value="NTF2-like"/>
    <property type="match status" value="1"/>
</dbReference>
<dbReference type="NCBIfam" id="TIGR02246">
    <property type="entry name" value="SgcJ/EcaC family oxidoreductase"/>
    <property type="match status" value="1"/>
</dbReference>
<feature type="domain" description="DUF4440" evidence="1">
    <location>
        <begin position="19"/>
        <end position="128"/>
    </location>
</feature>
<evidence type="ECO:0000313" key="3">
    <source>
        <dbReference type="Proteomes" id="UP000676079"/>
    </source>
</evidence>
<protein>
    <submittedName>
        <fullName evidence="2">SgcJ/EcaC family oxidoreductase</fullName>
    </submittedName>
</protein>
<gene>
    <name evidence="2" type="ORF">KGD84_16260</name>
</gene>
<dbReference type="Pfam" id="PF14534">
    <property type="entry name" value="DUF4440"/>
    <property type="match status" value="1"/>
</dbReference>
<dbReference type="InterPro" id="IPR032710">
    <property type="entry name" value="NTF2-like_dom_sf"/>
</dbReference>
<evidence type="ECO:0000259" key="1">
    <source>
        <dbReference type="Pfam" id="PF14534"/>
    </source>
</evidence>
<dbReference type="Gene3D" id="3.10.450.50">
    <property type="match status" value="1"/>
</dbReference>
<dbReference type="RefSeq" id="WP_220561299.1">
    <property type="nucleotide sequence ID" value="NZ_CP074133.1"/>
</dbReference>
<dbReference type="EMBL" id="CP074133">
    <property type="protein sequence ID" value="QUX25647.1"/>
    <property type="molecule type" value="Genomic_DNA"/>
</dbReference>
<reference evidence="2 3" key="1">
    <citation type="submission" date="2021-05" db="EMBL/GenBank/DDBJ databases">
        <title>Direct Submission.</title>
        <authorList>
            <person name="Li K."/>
            <person name="Gao J."/>
        </authorList>
    </citation>
    <scope>NUCLEOTIDE SEQUENCE [LARGE SCALE GENOMIC DNA]</scope>
    <source>
        <strain evidence="2 3">Mg02</strain>
    </source>
</reference>
<keyword evidence="3" id="KW-1185">Reference proteome</keyword>